<comment type="caution">
    <text evidence="2">The sequence shown here is derived from an EMBL/GenBank/DDBJ whole genome shotgun (WGS) entry which is preliminary data.</text>
</comment>
<accession>A0A6A7VLJ8</accession>
<sequence>MKVSIITYHDEDNYGATLQAYATYRAVKELGYTPEIINLHMAHHESLFTKIIFSLKRYRFNRFREKFFINETRLYKSLEELQQNPPKSDVYLVGSDQTWNPVISKEYALAYFLDFGGEEVKRISYASSFGTSTWNNSAFAKKEHVKRLLSRFSTRLIREDKGVEICKNEFGLDATQVVDPVLLFPSYPEITGSIKQSDDIVVYKIVNDAEFYRRAVTLGKNLSCGVRSIGSLRQLKNIKTAYPERIEKWIANIASAKYVFTDSFHGTVLSLLYHRQFVIYAGDKSKLSRITSLLKLVGLENRLFTNEDSIEEIQRVLTTPIDYSKIDRILNMQRANSIDFLRKALNGYKPMDNATTGGQKVSC</sequence>
<dbReference type="Proteomes" id="UP000358159">
    <property type="component" value="Unassembled WGS sequence"/>
</dbReference>
<proteinExistence type="predicted"/>
<feature type="domain" description="Polysaccharide pyruvyl transferase" evidence="1">
    <location>
        <begin position="13"/>
        <end position="281"/>
    </location>
</feature>
<dbReference type="RefSeq" id="WP_153111666.1">
    <property type="nucleotide sequence ID" value="NZ_VZAZ01000030.1"/>
</dbReference>
<evidence type="ECO:0000259" key="1">
    <source>
        <dbReference type="Pfam" id="PF04230"/>
    </source>
</evidence>
<name>A0A6A7VLJ8_9BACT</name>
<dbReference type="EMBL" id="VZAZ01000030">
    <property type="protein sequence ID" value="MQO55478.1"/>
    <property type="molecule type" value="Genomic_DNA"/>
</dbReference>
<dbReference type="Pfam" id="PF04230">
    <property type="entry name" value="PS_pyruv_trans"/>
    <property type="match status" value="1"/>
</dbReference>
<evidence type="ECO:0000313" key="3">
    <source>
        <dbReference type="Proteomes" id="UP000358159"/>
    </source>
</evidence>
<reference evidence="2 3" key="1">
    <citation type="submission" date="2019-09" db="EMBL/GenBank/DDBJ databases">
        <title>Distinct polysaccharide growth profiles of human intestinal Prevotella copri isolates.</title>
        <authorList>
            <person name="Fehlner-Peach H."/>
            <person name="Magnabosco C."/>
            <person name="Raghavan V."/>
            <person name="Scher J.U."/>
            <person name="Tett A."/>
            <person name="Cox L.M."/>
            <person name="Gottsegen C."/>
            <person name="Watters A."/>
            <person name="Wiltshire- Gordon J.D."/>
            <person name="Segata N."/>
            <person name="Bonneau R."/>
            <person name="Littman D.R."/>
        </authorList>
    </citation>
    <scope>NUCLEOTIDE SEQUENCE [LARGE SCALE GENOMIC DNA]</scope>
    <source>
        <strain evidence="2 3">BVe41219</strain>
    </source>
</reference>
<dbReference type="InterPro" id="IPR007345">
    <property type="entry name" value="Polysacch_pyruvyl_Trfase"/>
</dbReference>
<protein>
    <submittedName>
        <fullName evidence="2">Polysaccharide pyruvyl transferase family protein</fullName>
    </submittedName>
</protein>
<gene>
    <name evidence="2" type="ORF">F7D42_07115</name>
</gene>
<organism evidence="2 3">
    <name type="scientific">Segatella copri</name>
    <dbReference type="NCBI Taxonomy" id="165179"/>
    <lineage>
        <taxon>Bacteria</taxon>
        <taxon>Pseudomonadati</taxon>
        <taxon>Bacteroidota</taxon>
        <taxon>Bacteroidia</taxon>
        <taxon>Bacteroidales</taxon>
        <taxon>Prevotellaceae</taxon>
        <taxon>Segatella</taxon>
    </lineage>
</organism>
<evidence type="ECO:0000313" key="2">
    <source>
        <dbReference type="EMBL" id="MQO55478.1"/>
    </source>
</evidence>
<dbReference type="AlphaFoldDB" id="A0A6A7VLJ8"/>
<dbReference type="GO" id="GO:0016740">
    <property type="term" value="F:transferase activity"/>
    <property type="evidence" value="ECO:0007669"/>
    <property type="project" value="UniProtKB-KW"/>
</dbReference>
<keyword evidence="2" id="KW-0808">Transferase</keyword>